<dbReference type="CDD" id="cd15656">
    <property type="entry name" value="PHD4_NSD1"/>
    <property type="match status" value="1"/>
</dbReference>
<dbReference type="InterPro" id="IPR046341">
    <property type="entry name" value="SET_dom_sf"/>
</dbReference>
<dbReference type="InterPro" id="IPR055198">
    <property type="entry name" value="NSD_PHD"/>
</dbReference>
<dbReference type="Pfam" id="PF00856">
    <property type="entry name" value="SET"/>
    <property type="match status" value="1"/>
</dbReference>
<dbReference type="GO" id="GO:0003712">
    <property type="term" value="F:transcription coregulator activity"/>
    <property type="evidence" value="ECO:0007669"/>
    <property type="project" value="UniProtKB-ARBA"/>
</dbReference>
<dbReference type="PROSITE" id="PS50280">
    <property type="entry name" value="SET"/>
    <property type="match status" value="1"/>
</dbReference>
<feature type="domain" description="PHD-type" evidence="25">
    <location>
        <begin position="1908"/>
        <end position="1952"/>
    </location>
</feature>
<feature type="compositionally biased region" description="Low complexity" evidence="24">
    <location>
        <begin position="1623"/>
        <end position="1637"/>
    </location>
</feature>
<feature type="region of interest" description="Disordered" evidence="24">
    <location>
        <begin position="621"/>
        <end position="739"/>
    </location>
</feature>
<evidence type="ECO:0000256" key="23">
    <source>
        <dbReference type="PROSITE-ProRule" id="PRU00146"/>
    </source>
</evidence>
<feature type="domain" description="PWWP" evidence="27">
    <location>
        <begin position="358"/>
        <end position="424"/>
    </location>
</feature>
<dbReference type="CDD" id="cd15648">
    <property type="entry name" value="PHD1_NSD1_2"/>
    <property type="match status" value="1"/>
</dbReference>
<evidence type="ECO:0000256" key="21">
    <source>
        <dbReference type="ARBA" id="ARBA00080495"/>
    </source>
</evidence>
<dbReference type="CDD" id="cd15659">
    <property type="entry name" value="PHD5_NSD1"/>
    <property type="match status" value="1"/>
</dbReference>
<evidence type="ECO:0000256" key="14">
    <source>
        <dbReference type="ARBA" id="ARBA00022853"/>
    </source>
</evidence>
<evidence type="ECO:0000259" key="25">
    <source>
        <dbReference type="PROSITE" id="PS50016"/>
    </source>
</evidence>
<organism evidence="30 32">
    <name type="scientific">Pundamilia nyererei</name>
    <dbReference type="NCBI Taxonomy" id="303518"/>
    <lineage>
        <taxon>Eukaryota</taxon>
        <taxon>Metazoa</taxon>
        <taxon>Chordata</taxon>
        <taxon>Craniata</taxon>
        <taxon>Vertebrata</taxon>
        <taxon>Euteleostomi</taxon>
        <taxon>Actinopterygii</taxon>
        <taxon>Neopterygii</taxon>
        <taxon>Teleostei</taxon>
        <taxon>Neoteleostei</taxon>
        <taxon>Acanthomorphata</taxon>
        <taxon>Ovalentaria</taxon>
        <taxon>Cichlomorphae</taxon>
        <taxon>Cichliformes</taxon>
        <taxon>Cichlidae</taxon>
        <taxon>African cichlids</taxon>
        <taxon>Pseudocrenilabrinae</taxon>
        <taxon>Haplochromini</taxon>
        <taxon>Pundamilia</taxon>
    </lineage>
</organism>
<feature type="compositionally biased region" description="Polar residues" evidence="24">
    <location>
        <begin position="679"/>
        <end position="702"/>
    </location>
</feature>
<feature type="compositionally biased region" description="Basic residues" evidence="24">
    <location>
        <begin position="2298"/>
        <end position="2309"/>
    </location>
</feature>
<dbReference type="InterPro" id="IPR055197">
    <property type="entry name" value="PHDvar_NSD"/>
</dbReference>
<dbReference type="InterPro" id="IPR006560">
    <property type="entry name" value="AWS_dom"/>
</dbReference>
<keyword evidence="12 23" id="KW-0863">Zinc-finger</keyword>
<feature type="compositionally biased region" description="Polar residues" evidence="24">
    <location>
        <begin position="882"/>
        <end position="895"/>
    </location>
</feature>
<dbReference type="Gene3D" id="3.30.40.10">
    <property type="entry name" value="Zinc/RING finger domain, C3HC4 (zinc finger)"/>
    <property type="match status" value="4"/>
</dbReference>
<dbReference type="InterPro" id="IPR011011">
    <property type="entry name" value="Znf_FYVE_PHD"/>
</dbReference>
<dbReference type="InterPro" id="IPR050777">
    <property type="entry name" value="SET2_Histone-Lys_MeTrsfase"/>
</dbReference>
<evidence type="ECO:0000256" key="22">
    <source>
        <dbReference type="ARBA" id="ARBA00081785"/>
    </source>
</evidence>
<evidence type="ECO:0000256" key="20">
    <source>
        <dbReference type="ARBA" id="ARBA00066810"/>
    </source>
</evidence>
<keyword evidence="13" id="KW-0862">Zinc</keyword>
<evidence type="ECO:0000313" key="31">
    <source>
        <dbReference type="RefSeq" id="XP_005748369.1"/>
    </source>
</evidence>
<reference evidence="31 32" key="1">
    <citation type="submission" date="2025-04" db="UniProtKB">
        <authorList>
            <consortium name="RefSeq"/>
        </authorList>
    </citation>
    <scope>IDENTIFICATION</scope>
</reference>
<keyword evidence="30" id="KW-1185">Reference proteome</keyword>
<evidence type="ECO:0000259" key="26">
    <source>
        <dbReference type="PROSITE" id="PS50280"/>
    </source>
</evidence>
<feature type="region of interest" description="Disordered" evidence="24">
    <location>
        <begin position="1152"/>
        <end position="1176"/>
    </location>
</feature>
<dbReference type="RefSeq" id="XP_013770173.1">
    <property type="nucleotide sequence ID" value="XM_013914719.1"/>
</dbReference>
<dbReference type="PANTHER" id="PTHR22884">
    <property type="entry name" value="SET DOMAIN PROTEINS"/>
    <property type="match status" value="1"/>
</dbReference>
<dbReference type="InterPro" id="IPR047426">
    <property type="entry name" value="PHD1_NSD1_2"/>
</dbReference>
<protein>
    <recommendedName>
        <fullName evidence="3">Histone-lysine N-methyltransferase, H3 lysine-36 specific</fullName>
        <ecNumber evidence="20">2.1.1.357</ecNumber>
    </recommendedName>
    <alternativeName>
        <fullName evidence="21">H3-K36-HMTase</fullName>
    </alternativeName>
    <alternativeName>
        <fullName evidence="22">Nuclear receptor-binding SET domain-containing protein 1</fullName>
    </alternativeName>
</protein>
<dbReference type="RefSeq" id="XP_005748369.1">
    <property type="nucleotide sequence ID" value="XM_005748312.1"/>
</dbReference>
<dbReference type="InterPro" id="IPR059153">
    <property type="entry name" value="NSD_PHD-1st"/>
</dbReference>
<evidence type="ECO:0000256" key="24">
    <source>
        <dbReference type="SAM" id="MobiDB-lite"/>
    </source>
</evidence>
<evidence type="ECO:0000256" key="2">
    <source>
        <dbReference type="ARBA" id="ARBA00004286"/>
    </source>
</evidence>
<feature type="compositionally biased region" description="Acidic residues" evidence="24">
    <location>
        <begin position="1152"/>
        <end position="1165"/>
    </location>
</feature>
<keyword evidence="5" id="KW-0678">Repressor</keyword>
<name>A0A9Y6M6P6_9CICH</name>
<dbReference type="Proteomes" id="UP000695023">
    <property type="component" value="Unplaced"/>
</dbReference>
<evidence type="ECO:0000256" key="12">
    <source>
        <dbReference type="ARBA" id="ARBA00022771"/>
    </source>
</evidence>
<feature type="compositionally biased region" description="Polar residues" evidence="24">
    <location>
        <begin position="295"/>
        <end position="310"/>
    </location>
</feature>
<dbReference type="PROSITE" id="PS01359">
    <property type="entry name" value="ZF_PHD_1"/>
    <property type="match status" value="2"/>
</dbReference>
<dbReference type="Pfam" id="PF17982">
    <property type="entry name" value="C5HCH"/>
    <property type="match status" value="1"/>
</dbReference>
<keyword evidence="10" id="KW-0479">Metal-binding</keyword>
<evidence type="ECO:0000259" key="27">
    <source>
        <dbReference type="PROSITE" id="PS50812"/>
    </source>
</evidence>
<feature type="region of interest" description="Disordered" evidence="24">
    <location>
        <begin position="2286"/>
        <end position="2309"/>
    </location>
</feature>
<dbReference type="Pfam" id="PF00855">
    <property type="entry name" value="PWWP"/>
    <property type="match status" value="2"/>
</dbReference>
<evidence type="ECO:0000256" key="11">
    <source>
        <dbReference type="ARBA" id="ARBA00022737"/>
    </source>
</evidence>
<dbReference type="Gene3D" id="2.170.270.10">
    <property type="entry name" value="SET domain"/>
    <property type="match status" value="1"/>
</dbReference>
<dbReference type="PROSITE" id="PS50016">
    <property type="entry name" value="ZF_PHD_2"/>
    <property type="match status" value="2"/>
</dbReference>
<evidence type="ECO:0000259" key="29">
    <source>
        <dbReference type="PROSITE" id="PS51215"/>
    </source>
</evidence>
<dbReference type="FunFam" id="2.170.270.10:FF:000002">
    <property type="entry name" value="Histone-lysine N-methyltransferase"/>
    <property type="match status" value="1"/>
</dbReference>
<dbReference type="GO" id="GO:0008270">
    <property type="term" value="F:zinc ion binding"/>
    <property type="evidence" value="ECO:0007669"/>
    <property type="project" value="UniProtKB-KW"/>
</dbReference>
<sequence length="2583" mass="286313">MSFSSYRDNIPKRILQLDGGVCAESPLTMTRYYFDLPVVRRSHASMSGPYTGPGRESHQTSCPLTPGCDLTVLSCPSRRQDHRLGLTMSGVTSSLKHASSIYGFTTQRDHSSSSSSSSSYSPLRRLQHLTTMVSQPDLVLPLREPERGWEWGTHKKNRENMERDSWADCTSRDHSGTQVTSREATVVNIASKKKQPEVQTGSRDTPAPNYTDSVTSEKKTENCFSGPPSPAFSLDSNSPFANNLLHFESSLFEDDDNDMERRTVPPLSGIQEKREKVGNVLQSTSGDVNLHSKDSSLTTAKVVTRSQSSGQRRRYWDGSEDEWDSDTELLLFEDSPSRHSMPQSSLKKKSLPPVKFVEGEVVWAKFSRRPWWPCEVIVDPVQGVYHRAKEPSDRPCRLYHVRTFGEPQELVWVEEKSTHTFHGGFEFEQLLLLRRRGKQREQNSKYTIAKRFKESWKSSVAEAESILPERPKMASSVSLSIADAFHDASPLERENKTHQNFLPVTSSVSTHTETSHMTNGSIPSPVITPPVTTPTKPSTLKKSSGKKKQNEASKDTKSKHSKKTLNNSPDKSDRDSEECPYSDLESVPKILCPKALERQPKLVPTQPSVVVVKEVKKQPEIQSGLWFSKSSKDRRPKTTSPMPDRSLFSKVPCKKKSSSVISKKTPASCASSSVSAAANEQSGLSDKQKTTETNLPPEQSGNLKCKNTVAANGHFGTAGGVGEQKSLDSEDSGCSKGRKSVASSVDTISGTCGQLSLSDIKKSLEATVKDNLSDLSRFSESAKIVSQTEHSDATSTKKHYTTENIAEEEKESKNASASCLQDKTTDPLGWLETQTSLVSKCRLPFVKLIRKDIKDKKISNSNTTIHSKDQPGSTKKERRSDTNMTTLSSKQSNWMDGQGRASKDEVVASKIKVSVKKLKARGKSNVVNFSSESSHENIMTSNVSTEEFGSPETEGIPVSNGSLSTVSYSSSNQSDQFEGKKTPDSNVTSKSSEQLVRPDQATTSVTSHRTTVPPSHQRARLACRRAYFPGRPSSEKTKKVAYKLKRGLDDVNKVMQEQPAHLPASSRLMTRALKAMQEAEEKKREKVKKEAEQKQPLNNFRKSEDLSCSPKAKSDFCTSKKSPKSHSNDSVEYAPDSFSSCSSPHLIFSDSNDYDTDVKSEDEDLSIPSTPPMDFIPLTSKAKAKKEDCSSDAWLSHSPSSPFSFINAFKNVEEVSFQSLTNESNGKPVSFKPDTNYKFSTFLMMLKDLHDTRERDGAPLELEIGPPSAHVKEEPLVMPGEATPAGQDQQLDFVHSISNSSPDKTIVAHNEEGPYQMSKRPYNRRGSSSRWKKKANRKVPCRRARSGPGFPGLESGMSSMPAKDSSSTEDCSSKMPGIWEQPGGGEGAVVVTEEDSWSRVKENLQIMVPLEQKGRDIALPLEKPNGLVDCTKKKASLTHNTGEGDKDPTAHKRIRKPSKRMIEWTEEYDQIFSVRKKTRKPLQLIGKASQPITSISEPSECDKSMQVQPSLNLLPEIQTPPPEEICATTPSDLQIPCTENTPSQDAPVLSIDTLTPPPEAEPSLPESIVKDNGSAPVLEKKRKRKPTQKILEYCLEAEASTGLKKKVKTLKTNPPPTPQSDCSAPPLKSKSKPLPASESTPATTSDLCTPTPLVQTSTPAPSAPEQSSPEPGQEETAPADVDDPQPDDGKAEDIKKDGAESEGEPSSLDNSFCSMKDDLSLCDDSLLPTRKIIGDRGGPASMKENICQVCEKTGELLLCEGQCCGAFHLPCISLAEAPKGKFVCPECKSGLHTCFVCKKRGEDVRRCMIPVCGKFYHGECIANYAPTVPVNRGFRCSIHVCLTCFIANPNSSNISKGRLVRCVRCPVAYHATDLCMAAGSVVLSNNSIVCPNHFTPRRGVKNHEHVNVSWCFVCTEGGSLLCCESCPAAFHRECLNIEMPKGSWYCNDCKAGKKPRYKDIVWVKVGRYRWWPAEVSHPKTIPENIQRMRHDVGEFPVHFFGSNDYLWTYQARVFPYMDVDANSKEKMGKGVDATYKKALEEAAVRFRELQAEKELRQLQEDRKNDRKPPPYKHIKVNRPIGKVQIFTADLSEIPRCNCKKTDDSPCGMDSECINRMLLYECHPQVCPAAERCLNQAFTKRQYSQVEIFRTLSRGWGLRCVHDIKKGQFVSEYVGEVIDEEECRSRIRHAQDNNICNFYMLTLDKDRIIDAGPKGNEARFMNHSCQPNCETQKWTVNGDTRVGLFALIDIAAGTELTFNYNLECLGNRKTVCKCGASNCSGFLGLRPKNNPPPDDKDRKLKRRGHGKRKKKVVLTKEREDECFICGDGGQMVSCKKPGCPKVYHADCLNLTKRPAGRWECPWHQCDICSKEAASFCELCVSSYCCQHRDGLLFISKLDGKLSCSAHDPCGEPLEAGEIREYTPEPTALTSGLGMAVIPSSATNTTCNVNPTARRAWDVSTGAGMCASESFPAFSIPVPITIPVAAPATSPPPSSSDAPSSPHVFDLPHYSPISSYEEERDVLEEDLLAEEEEEEEELLEEGDAERHKSDTSEDDRETVMEEEGVEYLELKDEEEEEEEEDEEEE</sequence>
<keyword evidence="14" id="KW-0156">Chromatin regulator</keyword>
<dbReference type="FunFam" id="3.30.40.10:FF:000093">
    <property type="entry name" value="Histone-lysine N-methyltransferase"/>
    <property type="match status" value="1"/>
</dbReference>
<dbReference type="SMART" id="SM00317">
    <property type="entry name" value="SET"/>
    <property type="match status" value="1"/>
</dbReference>
<comment type="catalytic activity">
    <reaction evidence="19">
        <text>L-lysyl(36)-[histone H3] + 2 S-adenosyl-L-methionine = N(6),N(6)-dimethyl-L-lysyl(36)-[histone H3] + 2 S-adenosyl-L-homocysteine + 2 H(+)</text>
        <dbReference type="Rhea" id="RHEA:60308"/>
        <dbReference type="Rhea" id="RHEA-COMP:9785"/>
        <dbReference type="Rhea" id="RHEA-COMP:9787"/>
        <dbReference type="ChEBI" id="CHEBI:15378"/>
        <dbReference type="ChEBI" id="CHEBI:29969"/>
        <dbReference type="ChEBI" id="CHEBI:57856"/>
        <dbReference type="ChEBI" id="CHEBI:59789"/>
        <dbReference type="ChEBI" id="CHEBI:61976"/>
        <dbReference type="EC" id="2.1.1.357"/>
    </reaction>
</comment>
<keyword evidence="16" id="KW-0010">Activator</keyword>
<dbReference type="InterPro" id="IPR001214">
    <property type="entry name" value="SET_dom"/>
</dbReference>
<evidence type="ECO:0000259" key="28">
    <source>
        <dbReference type="PROSITE" id="PS50868"/>
    </source>
</evidence>
<dbReference type="SUPFAM" id="SSF82199">
    <property type="entry name" value="SET domain"/>
    <property type="match status" value="1"/>
</dbReference>
<feature type="region of interest" description="Disordered" evidence="24">
    <location>
        <begin position="493"/>
        <end position="584"/>
    </location>
</feature>
<dbReference type="InterPro" id="IPR013083">
    <property type="entry name" value="Znf_RING/FYVE/PHD"/>
</dbReference>
<feature type="region of interest" description="Disordered" evidence="24">
    <location>
        <begin position="1536"/>
        <end position="1587"/>
    </location>
</feature>
<feature type="compositionally biased region" description="Polar residues" evidence="24">
    <location>
        <begin position="1638"/>
        <end position="1655"/>
    </location>
</feature>
<dbReference type="SMART" id="SM00570">
    <property type="entry name" value="AWS"/>
    <property type="match status" value="1"/>
</dbReference>
<feature type="region of interest" description="Disordered" evidence="24">
    <location>
        <begin position="1075"/>
        <end position="1135"/>
    </location>
</feature>
<evidence type="ECO:0000256" key="5">
    <source>
        <dbReference type="ARBA" id="ARBA00022491"/>
    </source>
</evidence>
<feature type="compositionally biased region" description="Low complexity" evidence="24">
    <location>
        <begin position="533"/>
        <end position="542"/>
    </location>
</feature>
<accession>A0A9Y6M6P6</accession>
<feature type="compositionally biased region" description="Basic and acidic residues" evidence="24">
    <location>
        <begin position="548"/>
        <end position="558"/>
    </location>
</feature>
<evidence type="ECO:0000256" key="6">
    <source>
        <dbReference type="ARBA" id="ARBA00022553"/>
    </source>
</evidence>
<dbReference type="PROSITE" id="PS50812">
    <property type="entry name" value="PWWP"/>
    <property type="match status" value="2"/>
</dbReference>
<dbReference type="Pfam" id="PF17907">
    <property type="entry name" value="AWS"/>
    <property type="match status" value="1"/>
</dbReference>
<dbReference type="PROSITE" id="PS50868">
    <property type="entry name" value="POST_SET"/>
    <property type="match status" value="1"/>
</dbReference>
<feature type="compositionally biased region" description="Basic and acidic residues" evidence="24">
    <location>
        <begin position="866"/>
        <end position="881"/>
    </location>
</feature>
<dbReference type="SUPFAM" id="SSF63748">
    <property type="entry name" value="Tudor/PWWP/MBT"/>
    <property type="match status" value="2"/>
</dbReference>
<dbReference type="InterPro" id="IPR041306">
    <property type="entry name" value="C5HCH"/>
</dbReference>
<keyword evidence="4" id="KW-0158">Chromosome</keyword>
<keyword evidence="15" id="KW-0805">Transcription regulation</keyword>
<dbReference type="InterPro" id="IPR047430">
    <property type="entry name" value="PHD4_NSD1"/>
</dbReference>
<dbReference type="GO" id="GO:0140954">
    <property type="term" value="F:histone H3K36 dimethyltransferase activity"/>
    <property type="evidence" value="ECO:0007669"/>
    <property type="project" value="UniProtKB-EC"/>
</dbReference>
<evidence type="ECO:0000256" key="17">
    <source>
        <dbReference type="ARBA" id="ARBA00023163"/>
    </source>
</evidence>
<comment type="subcellular location">
    <subcellularLocation>
        <location evidence="2">Chromosome</location>
    </subcellularLocation>
    <subcellularLocation>
        <location evidence="1">Nucleus</location>
    </subcellularLocation>
</comment>
<dbReference type="InterPro" id="IPR003616">
    <property type="entry name" value="Post-SET_dom"/>
</dbReference>
<feature type="compositionally biased region" description="Acidic residues" evidence="24">
    <location>
        <begin position="2514"/>
        <end position="2541"/>
    </location>
</feature>
<evidence type="ECO:0000256" key="9">
    <source>
        <dbReference type="ARBA" id="ARBA00022691"/>
    </source>
</evidence>
<dbReference type="PROSITE" id="PS51215">
    <property type="entry name" value="AWS"/>
    <property type="match status" value="1"/>
</dbReference>
<dbReference type="InterPro" id="IPR019786">
    <property type="entry name" value="Zinc_finger_PHD-type_CS"/>
</dbReference>
<keyword evidence="18" id="KW-0539">Nucleus</keyword>
<feature type="domain" description="Post-SET" evidence="28">
    <location>
        <begin position="2267"/>
        <end position="2283"/>
    </location>
</feature>
<dbReference type="FunFam" id="3.30.40.10:FF:000153">
    <property type="entry name" value="Histone-lysine N-methyltransferase NSD2"/>
    <property type="match status" value="1"/>
</dbReference>
<dbReference type="InterPro" id="IPR047432">
    <property type="entry name" value="PHD5_NSD1"/>
</dbReference>
<keyword evidence="8" id="KW-0808">Transferase</keyword>
<dbReference type="FunFam" id="3.30.40.10:FF:000025">
    <property type="entry name" value="Histone-lysine N-methyltransferase"/>
    <property type="match status" value="1"/>
</dbReference>
<feature type="compositionally biased region" description="Polar residues" evidence="24">
    <location>
        <begin position="959"/>
        <end position="976"/>
    </location>
</feature>
<feature type="compositionally biased region" description="Basic and acidic residues" evidence="24">
    <location>
        <begin position="1077"/>
        <end position="1093"/>
    </location>
</feature>
<dbReference type="CDD" id="cd19210">
    <property type="entry name" value="SET_NSD1"/>
    <property type="match status" value="1"/>
</dbReference>
<feature type="domain" description="AWS" evidence="29">
    <location>
        <begin position="2091"/>
        <end position="2141"/>
    </location>
</feature>
<evidence type="ECO:0000256" key="7">
    <source>
        <dbReference type="ARBA" id="ARBA00022603"/>
    </source>
</evidence>
<feature type="compositionally biased region" description="Polar residues" evidence="24">
    <location>
        <begin position="197"/>
        <end position="214"/>
    </location>
</feature>
<feature type="region of interest" description="Disordered" evidence="24">
    <location>
        <begin position="2485"/>
        <end position="2583"/>
    </location>
</feature>
<feature type="compositionally biased region" description="Basic and acidic residues" evidence="24">
    <location>
        <begin position="162"/>
        <end position="175"/>
    </location>
</feature>
<evidence type="ECO:0000256" key="8">
    <source>
        <dbReference type="ARBA" id="ARBA00022679"/>
    </source>
</evidence>
<evidence type="ECO:0000256" key="4">
    <source>
        <dbReference type="ARBA" id="ARBA00022454"/>
    </source>
</evidence>
<feature type="compositionally biased region" description="Polar residues" evidence="24">
    <location>
        <begin position="984"/>
        <end position="1014"/>
    </location>
</feature>
<dbReference type="FunFam" id="2.30.30.140:FF:000004">
    <property type="entry name" value="Histone-lysine N-methyltransferase"/>
    <property type="match status" value="1"/>
</dbReference>
<evidence type="ECO:0000256" key="13">
    <source>
        <dbReference type="ARBA" id="ARBA00022833"/>
    </source>
</evidence>
<dbReference type="InterPro" id="IPR047433">
    <property type="entry name" value="SET_NSD1"/>
</dbReference>
<dbReference type="CTD" id="564592"/>
<feature type="domain" description="PWWP" evidence="27">
    <location>
        <begin position="1957"/>
        <end position="2019"/>
    </location>
</feature>
<dbReference type="SMART" id="SM00249">
    <property type="entry name" value="PHD"/>
    <property type="match status" value="4"/>
</dbReference>
<dbReference type="FunFam" id="3.30.40.10:FF:000201">
    <property type="entry name" value="Histone-lysine N-methyltransferase"/>
    <property type="match status" value="1"/>
</dbReference>
<feature type="domain" description="PHD-type" evidence="25">
    <location>
        <begin position="1744"/>
        <end position="1790"/>
    </location>
</feature>
<feature type="compositionally biased region" description="Acidic residues" evidence="24">
    <location>
        <begin position="2550"/>
        <end position="2583"/>
    </location>
</feature>
<dbReference type="EC" id="2.1.1.357" evidence="20"/>
<feature type="region of interest" description="Disordered" evidence="24">
    <location>
        <begin position="1605"/>
        <end position="1711"/>
    </location>
</feature>
<evidence type="ECO:0000256" key="19">
    <source>
        <dbReference type="ARBA" id="ARBA00050654"/>
    </source>
</evidence>
<evidence type="ECO:0000256" key="15">
    <source>
        <dbReference type="ARBA" id="ARBA00023015"/>
    </source>
</evidence>
<keyword evidence="17" id="KW-0804">Transcription</keyword>
<feature type="compositionally biased region" description="Low complexity" evidence="24">
    <location>
        <begin position="1656"/>
        <end position="1679"/>
    </location>
</feature>
<dbReference type="InterPro" id="IPR000313">
    <property type="entry name" value="PWWP_dom"/>
</dbReference>
<feature type="region of interest" description="Disordered" evidence="24">
    <location>
        <begin position="930"/>
        <end position="1019"/>
    </location>
</feature>
<evidence type="ECO:0000313" key="32">
    <source>
        <dbReference type="RefSeq" id="XP_013770173.1"/>
    </source>
</evidence>
<feature type="region of interest" description="Disordered" evidence="24">
    <location>
        <begin position="162"/>
        <end position="230"/>
    </location>
</feature>
<feature type="compositionally biased region" description="Polar residues" evidence="24">
    <location>
        <begin position="930"/>
        <end position="947"/>
    </location>
</feature>
<dbReference type="Pfam" id="PF22908">
    <property type="entry name" value="PHD_NSD"/>
    <property type="match status" value="1"/>
</dbReference>
<feature type="region of interest" description="Disordered" evidence="24">
    <location>
        <begin position="786"/>
        <end position="819"/>
    </location>
</feature>
<feature type="compositionally biased region" description="Basic and acidic residues" evidence="24">
    <location>
        <begin position="1687"/>
        <end position="1699"/>
    </location>
</feature>
<gene>
    <name evidence="31 32" type="primary">LOC102194382</name>
</gene>
<evidence type="ECO:0000256" key="1">
    <source>
        <dbReference type="ARBA" id="ARBA00004123"/>
    </source>
</evidence>
<dbReference type="GO" id="GO:0016922">
    <property type="term" value="F:nuclear receptor binding"/>
    <property type="evidence" value="ECO:0007669"/>
    <property type="project" value="UniProtKB-ARBA"/>
</dbReference>
<keyword evidence="6" id="KW-0597">Phosphoprotein</keyword>
<dbReference type="Pfam" id="PF23004">
    <property type="entry name" value="PHDvar_NSD"/>
    <property type="match status" value="1"/>
</dbReference>
<evidence type="ECO:0000256" key="3">
    <source>
        <dbReference type="ARBA" id="ARBA00018028"/>
    </source>
</evidence>
<keyword evidence="11" id="KW-0677">Repeat</keyword>
<keyword evidence="7" id="KW-0489">Methyltransferase</keyword>
<feature type="region of interest" description="Disordered" evidence="24">
    <location>
        <begin position="860"/>
        <end position="901"/>
    </location>
</feature>
<dbReference type="Pfam" id="PF23011">
    <property type="entry name" value="PHD-1st_NSD"/>
    <property type="match status" value="1"/>
</dbReference>
<dbReference type="InterPro" id="IPR019787">
    <property type="entry name" value="Znf_PHD-finger"/>
</dbReference>
<evidence type="ECO:0000256" key="18">
    <source>
        <dbReference type="ARBA" id="ARBA00023242"/>
    </source>
</evidence>
<feature type="compositionally biased region" description="Low complexity" evidence="24">
    <location>
        <begin position="658"/>
        <end position="678"/>
    </location>
</feature>
<proteinExistence type="predicted"/>
<dbReference type="SUPFAM" id="SSF57903">
    <property type="entry name" value="FYVE/PHD zinc finger"/>
    <property type="match status" value="3"/>
</dbReference>
<dbReference type="GO" id="GO:0005694">
    <property type="term" value="C:chromosome"/>
    <property type="evidence" value="ECO:0007669"/>
    <property type="project" value="UniProtKB-SubCell"/>
</dbReference>
<feature type="region of interest" description="Disordered" evidence="24">
    <location>
        <begin position="294"/>
        <end position="318"/>
    </location>
</feature>
<feature type="region of interest" description="Disordered" evidence="24">
    <location>
        <begin position="1315"/>
        <end position="1386"/>
    </location>
</feature>
<dbReference type="GO" id="GO:0005654">
    <property type="term" value="C:nucleoplasm"/>
    <property type="evidence" value="ECO:0007669"/>
    <property type="project" value="UniProtKB-ARBA"/>
</dbReference>
<dbReference type="GO" id="GO:0032259">
    <property type="term" value="P:methylation"/>
    <property type="evidence" value="ECO:0007669"/>
    <property type="project" value="UniProtKB-KW"/>
</dbReference>
<dbReference type="Gene3D" id="2.30.30.140">
    <property type="match status" value="2"/>
</dbReference>
<evidence type="ECO:0000313" key="30">
    <source>
        <dbReference type="Proteomes" id="UP000695023"/>
    </source>
</evidence>
<dbReference type="InterPro" id="IPR001965">
    <property type="entry name" value="Znf_PHD"/>
</dbReference>
<dbReference type="SMART" id="SM00293">
    <property type="entry name" value="PWWP"/>
    <property type="match status" value="1"/>
</dbReference>
<feature type="domain" description="SET" evidence="26">
    <location>
        <begin position="2143"/>
        <end position="2260"/>
    </location>
</feature>
<feature type="compositionally biased region" description="Low complexity" evidence="24">
    <location>
        <begin position="504"/>
        <end position="525"/>
    </location>
</feature>
<feature type="compositionally biased region" description="Basic residues" evidence="24">
    <location>
        <begin position="1330"/>
        <end position="1345"/>
    </location>
</feature>
<evidence type="ECO:0000256" key="16">
    <source>
        <dbReference type="ARBA" id="ARBA00023159"/>
    </source>
</evidence>
<evidence type="ECO:0000256" key="10">
    <source>
        <dbReference type="ARBA" id="ARBA00022723"/>
    </source>
</evidence>
<keyword evidence="9" id="KW-0949">S-adenosyl-L-methionine</keyword>